<dbReference type="EMBL" id="KI658399">
    <property type="protein sequence ID" value="ETN82739.1"/>
    <property type="molecule type" value="Genomic_DNA"/>
</dbReference>
<dbReference type="OrthoDB" id="2579025at2759"/>
<evidence type="ECO:0000313" key="3">
    <source>
        <dbReference type="Proteomes" id="UP000053676"/>
    </source>
</evidence>
<reference evidence="3" key="1">
    <citation type="journal article" date="2014" name="Nat. Genet.">
        <title>Genome of the human hookworm Necator americanus.</title>
        <authorList>
            <person name="Tang Y.T."/>
            <person name="Gao X."/>
            <person name="Rosa B.A."/>
            <person name="Abubucker S."/>
            <person name="Hallsworth-Pepin K."/>
            <person name="Martin J."/>
            <person name="Tyagi R."/>
            <person name="Heizer E."/>
            <person name="Zhang X."/>
            <person name="Bhonagiri-Palsikar V."/>
            <person name="Minx P."/>
            <person name="Warren W.C."/>
            <person name="Wang Q."/>
            <person name="Zhan B."/>
            <person name="Hotez P.J."/>
            <person name="Sternberg P.W."/>
            <person name="Dougall A."/>
            <person name="Gaze S.T."/>
            <person name="Mulvenna J."/>
            <person name="Sotillo J."/>
            <person name="Ranganathan S."/>
            <person name="Rabelo E.M."/>
            <person name="Wilson R.K."/>
            <person name="Felgner P.L."/>
            <person name="Bethony J."/>
            <person name="Hawdon J.M."/>
            <person name="Gasser R.B."/>
            <person name="Loukas A."/>
            <person name="Mitreva M."/>
        </authorList>
    </citation>
    <scope>NUCLEOTIDE SEQUENCE [LARGE SCALE GENOMIC DNA]</scope>
</reference>
<evidence type="ECO:0000313" key="2">
    <source>
        <dbReference type="EMBL" id="ETN82739.1"/>
    </source>
</evidence>
<dbReference type="Pfam" id="PF02746">
    <property type="entry name" value="MR_MLE_N"/>
    <property type="match status" value="1"/>
</dbReference>
<protein>
    <recommendedName>
        <fullName evidence="1">Mandelate racemase/muconate lactonizing enzyme N-terminal domain-containing protein</fullName>
    </recommendedName>
</protein>
<feature type="domain" description="Mandelate racemase/muconate lactonizing enzyme N-terminal" evidence="1">
    <location>
        <begin position="38"/>
        <end position="121"/>
    </location>
</feature>
<dbReference type="SUPFAM" id="SSF54826">
    <property type="entry name" value="Enolase N-terminal domain-like"/>
    <property type="match status" value="1"/>
</dbReference>
<dbReference type="Proteomes" id="UP000053676">
    <property type="component" value="Unassembled WGS sequence"/>
</dbReference>
<proteinExistence type="predicted"/>
<dbReference type="AlphaFoldDB" id="W2TM65"/>
<dbReference type="InterPro" id="IPR029017">
    <property type="entry name" value="Enolase-like_N"/>
</dbReference>
<organism evidence="2 3">
    <name type="scientific">Necator americanus</name>
    <name type="common">Human hookworm</name>
    <dbReference type="NCBI Taxonomy" id="51031"/>
    <lineage>
        <taxon>Eukaryota</taxon>
        <taxon>Metazoa</taxon>
        <taxon>Ecdysozoa</taxon>
        <taxon>Nematoda</taxon>
        <taxon>Chromadorea</taxon>
        <taxon>Rhabditida</taxon>
        <taxon>Rhabditina</taxon>
        <taxon>Rhabditomorpha</taxon>
        <taxon>Strongyloidea</taxon>
        <taxon>Ancylostomatidae</taxon>
        <taxon>Bunostominae</taxon>
        <taxon>Necator</taxon>
    </lineage>
</organism>
<accession>W2TM65</accession>
<dbReference type="KEGG" id="nai:NECAME_17643"/>
<evidence type="ECO:0000259" key="1">
    <source>
        <dbReference type="Pfam" id="PF02746"/>
    </source>
</evidence>
<sequence length="152" mass="16597">MIVYQYTNIRREVVKIIDVQAFHFRDDIEALSDGSTEAFLVKITTDAGIVGWGEADGSRAINKAVIEAPFSSPVVSGLRHLLLGEDPMNVTRLWKKMYDCTIYSGREGAVIHAMAGIDLALGKSRQRLCTSLVANCEAHALGPEFLPTPACC</sequence>
<dbReference type="Gene3D" id="3.30.390.10">
    <property type="entry name" value="Enolase-like, N-terminal domain"/>
    <property type="match status" value="1"/>
</dbReference>
<keyword evidence="3" id="KW-1185">Reference proteome</keyword>
<gene>
    <name evidence="2" type="ORF">NECAME_17643</name>
</gene>
<dbReference type="InterPro" id="IPR013341">
    <property type="entry name" value="Mandelate_racemase_N_dom"/>
</dbReference>
<name>W2TM65_NECAM</name>